<dbReference type="InterPro" id="IPR013321">
    <property type="entry name" value="Arc_rbn_hlx_hlx"/>
</dbReference>
<reference evidence="2 3" key="1">
    <citation type="journal article" date="2009" name="Stand. Genomic Sci.">
        <title>Complete genome sequence of Rhodothermus marinus type strain (R-10).</title>
        <authorList>
            <person name="Nolan M."/>
            <person name="Tindall B.J."/>
            <person name="Pomrenke H."/>
            <person name="Lapidus A."/>
            <person name="Copeland A."/>
            <person name="Glavina Del Rio T."/>
            <person name="Lucas S."/>
            <person name="Chen F."/>
            <person name="Tice H."/>
            <person name="Cheng J.F."/>
            <person name="Saunders E."/>
            <person name="Han C."/>
            <person name="Bruce D."/>
            <person name="Goodwin L."/>
            <person name="Chain P."/>
            <person name="Pitluck S."/>
            <person name="Ovchinikova G."/>
            <person name="Pati A."/>
            <person name="Ivanova N."/>
            <person name="Mavromatis K."/>
            <person name="Chen A."/>
            <person name="Palaniappan K."/>
            <person name="Land M."/>
            <person name="Hauser L."/>
            <person name="Chang Y.J."/>
            <person name="Jeffries C.D."/>
            <person name="Brettin T."/>
            <person name="Goker M."/>
            <person name="Bristow J."/>
            <person name="Eisen J.A."/>
            <person name="Markowitz V."/>
            <person name="Hugenholtz P."/>
            <person name="Kyrpides N.C."/>
            <person name="Klenk H.P."/>
            <person name="Detter J.C."/>
        </authorList>
    </citation>
    <scope>NUCLEOTIDE SEQUENCE [LARGE SCALE GENOMIC DNA]</scope>
    <source>
        <strain evidence="3">ATCC 43812 / DSM 4252 / R-10</strain>
    </source>
</reference>
<dbReference type="Proteomes" id="UP000002221">
    <property type="component" value="Chromosome"/>
</dbReference>
<dbReference type="RefSeq" id="WP_012844910.1">
    <property type="nucleotide sequence ID" value="NC_013501.1"/>
</dbReference>
<dbReference type="HOGENOM" id="CLU_201805_0_0_10"/>
<feature type="domain" description="Ribbon-helix-helix protein CopG" evidence="1">
    <location>
        <begin position="4"/>
        <end position="42"/>
    </location>
</feature>
<dbReference type="eggNOG" id="COG3905">
    <property type="taxonomic scope" value="Bacteria"/>
</dbReference>
<dbReference type="InterPro" id="IPR010985">
    <property type="entry name" value="Ribbon_hlx_hlx"/>
</dbReference>
<dbReference type="EMBL" id="CP001807">
    <property type="protein sequence ID" value="ACY49300.1"/>
    <property type="molecule type" value="Genomic_DNA"/>
</dbReference>
<dbReference type="Gene3D" id="1.10.1220.10">
    <property type="entry name" value="Met repressor-like"/>
    <property type="match status" value="1"/>
</dbReference>
<dbReference type="KEGG" id="rmr:Rmar_2422"/>
<organism evidence="2 3">
    <name type="scientific">Rhodothermus marinus (strain ATCC 43812 / DSM 4252 / R-10)</name>
    <name type="common">Rhodothermus obamensis</name>
    <dbReference type="NCBI Taxonomy" id="518766"/>
    <lineage>
        <taxon>Bacteria</taxon>
        <taxon>Pseudomonadati</taxon>
        <taxon>Rhodothermota</taxon>
        <taxon>Rhodothermia</taxon>
        <taxon>Rhodothermales</taxon>
        <taxon>Rhodothermaceae</taxon>
        <taxon>Rhodothermus</taxon>
    </lineage>
</organism>
<dbReference type="OrthoDB" id="1524992at2"/>
<accession>D0MF44</accession>
<evidence type="ECO:0000259" key="1">
    <source>
        <dbReference type="Pfam" id="PF01402"/>
    </source>
</evidence>
<dbReference type="GO" id="GO:0006355">
    <property type="term" value="P:regulation of DNA-templated transcription"/>
    <property type="evidence" value="ECO:0007669"/>
    <property type="project" value="InterPro"/>
</dbReference>
<dbReference type="SUPFAM" id="SSF47598">
    <property type="entry name" value="Ribbon-helix-helix"/>
    <property type="match status" value="1"/>
</dbReference>
<protein>
    <submittedName>
        <fullName evidence="2">Transcriptional regulator, CopG family</fullName>
    </submittedName>
</protein>
<name>D0MF44_RHOM4</name>
<dbReference type="STRING" id="518766.Rmar_2422"/>
<dbReference type="InterPro" id="IPR002145">
    <property type="entry name" value="CopG"/>
</dbReference>
<evidence type="ECO:0000313" key="2">
    <source>
        <dbReference type="EMBL" id="ACY49300.1"/>
    </source>
</evidence>
<keyword evidence="3" id="KW-1185">Reference proteome</keyword>
<proteinExistence type="predicted"/>
<dbReference type="AlphaFoldDB" id="D0MF44"/>
<dbReference type="Pfam" id="PF01402">
    <property type="entry name" value="RHH_1"/>
    <property type="match status" value="1"/>
</dbReference>
<evidence type="ECO:0000313" key="3">
    <source>
        <dbReference type="Proteomes" id="UP000002221"/>
    </source>
</evidence>
<gene>
    <name evidence="2" type="ordered locus">Rmar_2422</name>
</gene>
<sequence length="72" mass="8447">MSTVLTFRIDEELAQKLQEASEWSGRRRSDIVREALRRYLALLEFEALRSRILPEAEKRGYLTDDDVFAEVS</sequence>